<name>V9HRU2_9FIRM</name>
<protein>
    <submittedName>
        <fullName evidence="1">Uncharacterized protein</fullName>
    </submittedName>
</protein>
<dbReference type="Proteomes" id="UP000017818">
    <property type="component" value="Unassembled WGS sequence"/>
</dbReference>
<evidence type="ECO:0000313" key="1">
    <source>
        <dbReference type="EMBL" id="EHL18535.1"/>
    </source>
</evidence>
<gene>
    <name evidence="1" type="ORF">HMPREF9630_00260</name>
</gene>
<dbReference type="HOGENOM" id="CLU_2555280_0_0_9"/>
<evidence type="ECO:0000313" key="2">
    <source>
        <dbReference type="Proteomes" id="UP000017818"/>
    </source>
</evidence>
<dbReference type="AlphaFoldDB" id="V9HRU2"/>
<reference evidence="1 2" key="1">
    <citation type="submission" date="2012-05" db="EMBL/GenBank/DDBJ databases">
        <title>The Genome Sequence of Eubacteriaceae bacterium CM2.</title>
        <authorList>
            <consortium name="The Broad Institute Genome Sequencing Platform"/>
            <person name="Earl A."/>
            <person name="Ward D."/>
            <person name="Feldgarden M."/>
            <person name="Gevers D."/>
            <person name="Sizova M."/>
            <person name="Hazen A."/>
            <person name="Epstein S."/>
            <person name="Walker B."/>
            <person name="Young S.K."/>
            <person name="Zeng Q."/>
            <person name="Gargeya S."/>
            <person name="Fitzgerald M."/>
            <person name="Haas B."/>
            <person name="Abouelleil A."/>
            <person name="Alvarado L."/>
            <person name="Arachchi H.M."/>
            <person name="Berlin A."/>
            <person name="Chapman S.B."/>
            <person name="Goldberg J."/>
            <person name="Griggs A."/>
            <person name="Gujja S."/>
            <person name="Hansen M."/>
            <person name="Howarth C."/>
            <person name="Imamovic A."/>
            <person name="Larimer J."/>
            <person name="McCowen C."/>
            <person name="Montmayeur A."/>
            <person name="Murphy C."/>
            <person name="Neiman D."/>
            <person name="Pearson M."/>
            <person name="Priest M."/>
            <person name="Roberts A."/>
            <person name="Saif S."/>
            <person name="Shea T."/>
            <person name="Sisk P."/>
            <person name="Sykes S."/>
            <person name="Wortman J."/>
            <person name="Nusbaum C."/>
            <person name="Birren B."/>
        </authorList>
    </citation>
    <scope>NUCLEOTIDE SEQUENCE [LARGE SCALE GENOMIC DNA]</scope>
    <source>
        <strain evidence="1 2">CM2</strain>
    </source>
</reference>
<dbReference type="RefSeq" id="WP_009527745.1">
    <property type="nucleotide sequence ID" value="NZ_JBQMYE010000160.1"/>
</dbReference>
<dbReference type="EMBL" id="AFZF02000009">
    <property type="protein sequence ID" value="EHL18535.1"/>
    <property type="molecule type" value="Genomic_DNA"/>
</dbReference>
<comment type="caution">
    <text evidence="1">The sequence shown here is derived from an EMBL/GenBank/DDBJ whole genome shotgun (WGS) entry which is preliminary data.</text>
</comment>
<proteinExistence type="predicted"/>
<organism evidence="1 2">
    <name type="scientific">Peptoanaerobacter stomatis</name>
    <dbReference type="NCBI Taxonomy" id="796937"/>
    <lineage>
        <taxon>Bacteria</taxon>
        <taxon>Bacillati</taxon>
        <taxon>Bacillota</taxon>
        <taxon>Clostridia</taxon>
        <taxon>Peptostreptococcales</taxon>
        <taxon>Filifactoraceae</taxon>
        <taxon>Peptoanaerobacter</taxon>
    </lineage>
</organism>
<sequence length="82" mass="9526">MNIYEKLRQYFENLIEEKNIQNDDISIYIKALDSKQAIGKPKRQDYPLLNGKEVLLEANYKNSLGQAFTSARISVSLKLQVY</sequence>
<accession>V9HRU2</accession>
<dbReference type="OrthoDB" id="3596at2"/>